<keyword evidence="3" id="KW-1185">Reference proteome</keyword>
<feature type="compositionally biased region" description="Basic residues" evidence="1">
    <location>
        <begin position="65"/>
        <end position="77"/>
    </location>
</feature>
<dbReference type="EMBL" id="JAWWNJ010000006">
    <property type="protein sequence ID" value="KAK7053862.1"/>
    <property type="molecule type" value="Genomic_DNA"/>
</dbReference>
<reference evidence="2 3" key="1">
    <citation type="journal article" date="2024" name="J Genomics">
        <title>Draft genome sequencing and assembly of Favolaschia claudopus CIRM-BRFM 2984 isolated from oak limbs.</title>
        <authorList>
            <person name="Navarro D."/>
            <person name="Drula E."/>
            <person name="Chaduli D."/>
            <person name="Cazenave R."/>
            <person name="Ahrendt S."/>
            <person name="Wang J."/>
            <person name="Lipzen A."/>
            <person name="Daum C."/>
            <person name="Barry K."/>
            <person name="Grigoriev I.V."/>
            <person name="Favel A."/>
            <person name="Rosso M.N."/>
            <person name="Martin F."/>
        </authorList>
    </citation>
    <scope>NUCLEOTIDE SEQUENCE [LARGE SCALE GENOMIC DNA]</scope>
    <source>
        <strain evidence="2 3">CIRM-BRFM 2984</strain>
    </source>
</reference>
<feature type="compositionally biased region" description="Basic and acidic residues" evidence="1">
    <location>
        <begin position="78"/>
        <end position="87"/>
    </location>
</feature>
<protein>
    <submittedName>
        <fullName evidence="2">Uncharacterized protein</fullName>
    </submittedName>
</protein>
<gene>
    <name evidence="2" type="ORF">R3P38DRAFT_3171193</name>
</gene>
<sequence>MDEWGEKKLHLTALIAQLCACTENGALGSFKGTIQNALTLAAEQLKDLEEEQQEQDEDVEEKPAAKPKPKKGHNKRKEGKEGKESHASEQAWVFKSNTEKEEAIDKACQEMLAFILKGTSIPAGTRCLLKLVPEVVPECAFVSRKLTEHIFCSKSGGRVRQQDSKGNKYQIHGVPYTPDDKKSANRERNALSCGCDQDEAFVYFMFFKNAVITSCNTKIQHSETMLGDPLGTRHRGFVVQTLKAVSLTVDDLYVGNQGLGGPEYVLGLVGKVAAHFRLPSLLAE</sequence>
<comment type="caution">
    <text evidence="2">The sequence shown here is derived from an EMBL/GenBank/DDBJ whole genome shotgun (WGS) entry which is preliminary data.</text>
</comment>
<evidence type="ECO:0000313" key="2">
    <source>
        <dbReference type="EMBL" id="KAK7053862.1"/>
    </source>
</evidence>
<feature type="compositionally biased region" description="Acidic residues" evidence="1">
    <location>
        <begin position="48"/>
        <end position="60"/>
    </location>
</feature>
<name>A0AAW0DQM6_9AGAR</name>
<organism evidence="2 3">
    <name type="scientific">Favolaschia claudopus</name>
    <dbReference type="NCBI Taxonomy" id="2862362"/>
    <lineage>
        <taxon>Eukaryota</taxon>
        <taxon>Fungi</taxon>
        <taxon>Dikarya</taxon>
        <taxon>Basidiomycota</taxon>
        <taxon>Agaricomycotina</taxon>
        <taxon>Agaricomycetes</taxon>
        <taxon>Agaricomycetidae</taxon>
        <taxon>Agaricales</taxon>
        <taxon>Marasmiineae</taxon>
        <taxon>Mycenaceae</taxon>
        <taxon>Favolaschia</taxon>
    </lineage>
</organism>
<evidence type="ECO:0000256" key="1">
    <source>
        <dbReference type="SAM" id="MobiDB-lite"/>
    </source>
</evidence>
<dbReference type="Proteomes" id="UP001362999">
    <property type="component" value="Unassembled WGS sequence"/>
</dbReference>
<feature type="region of interest" description="Disordered" evidence="1">
    <location>
        <begin position="45"/>
        <end position="91"/>
    </location>
</feature>
<evidence type="ECO:0000313" key="3">
    <source>
        <dbReference type="Proteomes" id="UP001362999"/>
    </source>
</evidence>
<accession>A0AAW0DQM6</accession>
<dbReference type="AlphaFoldDB" id="A0AAW0DQM6"/>
<feature type="region of interest" description="Disordered" evidence="1">
    <location>
        <begin position="162"/>
        <end position="184"/>
    </location>
</feature>
<proteinExistence type="predicted"/>